<evidence type="ECO:0000313" key="2">
    <source>
        <dbReference type="Proteomes" id="UP000178851"/>
    </source>
</evidence>
<comment type="caution">
    <text evidence="1">The sequence shown here is derived from an EMBL/GenBank/DDBJ whole genome shotgun (WGS) entry which is preliminary data.</text>
</comment>
<reference evidence="1 2" key="1">
    <citation type="journal article" date="2016" name="Nat. Commun.">
        <title>Thousands of microbial genomes shed light on interconnected biogeochemical processes in an aquifer system.</title>
        <authorList>
            <person name="Anantharaman K."/>
            <person name="Brown C.T."/>
            <person name="Hug L.A."/>
            <person name="Sharon I."/>
            <person name="Castelle C.J."/>
            <person name="Probst A.J."/>
            <person name="Thomas B.C."/>
            <person name="Singh A."/>
            <person name="Wilkins M.J."/>
            <person name="Karaoz U."/>
            <person name="Brodie E.L."/>
            <person name="Williams K.H."/>
            <person name="Hubbard S.S."/>
            <person name="Banfield J.F."/>
        </authorList>
    </citation>
    <scope>NUCLEOTIDE SEQUENCE [LARGE SCALE GENOMIC DNA]</scope>
</reference>
<accession>A0A1F7YGB5</accession>
<sequence>MAGLSLDIEQSISNCVEAGDLGATIEEARQRAIAAQLVADYGGFSNIQMELERLQNERAVLLRPDASHLAKPIRG</sequence>
<gene>
    <name evidence="1" type="ORF">A2627_05840</name>
</gene>
<proteinExistence type="predicted"/>
<protein>
    <submittedName>
        <fullName evidence="1">Uncharacterized protein</fullName>
    </submittedName>
</protein>
<dbReference type="AlphaFoldDB" id="A0A1F7YGB5"/>
<dbReference type="EMBL" id="MGGI01000013">
    <property type="protein sequence ID" value="OGM26386.1"/>
    <property type="molecule type" value="Genomic_DNA"/>
</dbReference>
<dbReference type="Proteomes" id="UP000178851">
    <property type="component" value="Unassembled WGS sequence"/>
</dbReference>
<name>A0A1F7YGB5_9BACT</name>
<evidence type="ECO:0000313" key="1">
    <source>
        <dbReference type="EMBL" id="OGM26386.1"/>
    </source>
</evidence>
<organism evidence="1 2">
    <name type="scientific">Candidatus Woesebacteria bacterium RIFCSPHIGHO2_01_FULL_39_28</name>
    <dbReference type="NCBI Taxonomy" id="1802496"/>
    <lineage>
        <taxon>Bacteria</taxon>
        <taxon>Candidatus Woeseibacteriota</taxon>
    </lineage>
</organism>